<sequence>MAGIQTLNRSGGRFYVDPVSNRKAPSVTSIVAMLPKPFLTAWAAKLTAENAVDHLGSIVDLALTDRSGAVDYMKRAPHRSTKDAADVGTQVHDLFEQVARGQDLGRVHPDMLRYVEHIEDFHERYEPDYLHIEDAVWSDKHDYAGSFDAVCRIDGELVIVDVKTTRSGVHEDAALQLAAYTFADRVIDQVGESKPMPAIEAAAVLHLRPEGWQLVPVRVDEEVLSFFLHLRHIFDWNTEVAKTVIGPPVYESTPSTGSQRRKAKH</sequence>
<feature type="domain" description="PD-(D/E)XK endonuclease-like" evidence="4">
    <location>
        <begin position="49"/>
        <end position="187"/>
    </location>
</feature>
<proteinExistence type="predicted"/>
<comment type="caution">
    <text evidence="5">The sequence shown here is derived from an EMBL/GenBank/DDBJ whole genome shotgun (WGS) entry which is preliminary data.</text>
</comment>
<dbReference type="Proteomes" id="UP001500979">
    <property type="component" value="Unassembled WGS sequence"/>
</dbReference>
<accession>A0ABN3VK29</accession>
<dbReference type="Gene3D" id="3.90.320.10">
    <property type="match status" value="1"/>
</dbReference>
<dbReference type="PANTHER" id="PTHR31340:SF3">
    <property type="entry name" value="MITOCHONDRIAL GENOME MAINTENANCE EXONUCLEASE 1"/>
    <property type="match status" value="1"/>
</dbReference>
<dbReference type="InterPro" id="IPR038726">
    <property type="entry name" value="PDDEXK_AddAB-type"/>
</dbReference>
<keyword evidence="2" id="KW-0547">Nucleotide-binding</keyword>
<evidence type="ECO:0000313" key="5">
    <source>
        <dbReference type="EMBL" id="GAA2812703.1"/>
    </source>
</evidence>
<organism evidence="5 6">
    <name type="scientific">Saccharopolyspora taberi</name>
    <dbReference type="NCBI Taxonomy" id="60895"/>
    <lineage>
        <taxon>Bacteria</taxon>
        <taxon>Bacillati</taxon>
        <taxon>Actinomycetota</taxon>
        <taxon>Actinomycetes</taxon>
        <taxon>Pseudonocardiales</taxon>
        <taxon>Pseudonocardiaceae</taxon>
        <taxon>Saccharopolyspora</taxon>
    </lineage>
</organism>
<dbReference type="RefSeq" id="WP_344684606.1">
    <property type="nucleotide sequence ID" value="NZ_BAAAUX010000024.1"/>
</dbReference>
<keyword evidence="2" id="KW-0067">ATP-binding</keyword>
<keyword evidence="2" id="KW-0347">Helicase</keyword>
<evidence type="ECO:0000256" key="3">
    <source>
        <dbReference type="ARBA" id="ARBA00023204"/>
    </source>
</evidence>
<keyword evidence="3" id="KW-0234">DNA repair</keyword>
<evidence type="ECO:0000259" key="4">
    <source>
        <dbReference type="Pfam" id="PF12705"/>
    </source>
</evidence>
<evidence type="ECO:0000256" key="1">
    <source>
        <dbReference type="ARBA" id="ARBA00022763"/>
    </source>
</evidence>
<reference evidence="5 6" key="1">
    <citation type="journal article" date="2019" name="Int. J. Syst. Evol. Microbiol.">
        <title>The Global Catalogue of Microorganisms (GCM) 10K type strain sequencing project: providing services to taxonomists for standard genome sequencing and annotation.</title>
        <authorList>
            <consortium name="The Broad Institute Genomics Platform"/>
            <consortium name="The Broad Institute Genome Sequencing Center for Infectious Disease"/>
            <person name="Wu L."/>
            <person name="Ma J."/>
        </authorList>
    </citation>
    <scope>NUCLEOTIDE SEQUENCE [LARGE SCALE GENOMIC DNA]</scope>
    <source>
        <strain evidence="5 6">JCM 9383</strain>
    </source>
</reference>
<protein>
    <recommendedName>
        <fullName evidence="4">PD-(D/E)XK endonuclease-like domain-containing protein</fullName>
    </recommendedName>
</protein>
<dbReference type="InterPro" id="IPR011604">
    <property type="entry name" value="PDDEXK-like_dom_sf"/>
</dbReference>
<dbReference type="Pfam" id="PF12705">
    <property type="entry name" value="PDDEXK_1"/>
    <property type="match status" value="1"/>
</dbReference>
<keyword evidence="1" id="KW-0227">DNA damage</keyword>
<keyword evidence="2" id="KW-0378">Hydrolase</keyword>
<keyword evidence="6" id="KW-1185">Reference proteome</keyword>
<dbReference type="PANTHER" id="PTHR31340">
    <property type="entry name" value="MITOCHONDRIAL GENOME MAINTENANCE EXONUCLEASE 1"/>
    <property type="match status" value="1"/>
</dbReference>
<dbReference type="EMBL" id="BAAAUX010000024">
    <property type="protein sequence ID" value="GAA2812703.1"/>
    <property type="molecule type" value="Genomic_DNA"/>
</dbReference>
<gene>
    <name evidence="5" type="ORF">GCM10010470_55170</name>
</gene>
<name>A0ABN3VK29_9PSEU</name>
<evidence type="ECO:0000256" key="2">
    <source>
        <dbReference type="ARBA" id="ARBA00022806"/>
    </source>
</evidence>
<evidence type="ECO:0000313" key="6">
    <source>
        <dbReference type="Proteomes" id="UP001500979"/>
    </source>
</evidence>